<evidence type="ECO:0000313" key="3">
    <source>
        <dbReference type="Proteomes" id="UP000436138"/>
    </source>
</evidence>
<dbReference type="AlphaFoldDB" id="A0A6I6MQR5"/>
<dbReference type="RefSeq" id="WP_158917905.1">
    <property type="nucleotide sequence ID" value="NZ_CP047020.1"/>
</dbReference>
<dbReference type="InterPro" id="IPR036873">
    <property type="entry name" value="Rhodanese-like_dom_sf"/>
</dbReference>
<feature type="region of interest" description="Disordered" evidence="1">
    <location>
        <begin position="54"/>
        <end position="85"/>
    </location>
</feature>
<dbReference type="Gene3D" id="3.40.250.10">
    <property type="entry name" value="Rhodanese-like domain"/>
    <property type="match status" value="1"/>
</dbReference>
<dbReference type="SUPFAM" id="SSF52821">
    <property type="entry name" value="Rhodanese/Cell cycle control phosphatase"/>
    <property type="match status" value="1"/>
</dbReference>
<organism evidence="2 3">
    <name type="scientific">Streptomyces broussonetiae</name>
    <dbReference type="NCBI Taxonomy" id="2686304"/>
    <lineage>
        <taxon>Bacteria</taxon>
        <taxon>Bacillati</taxon>
        <taxon>Actinomycetota</taxon>
        <taxon>Actinomycetes</taxon>
        <taxon>Kitasatosporales</taxon>
        <taxon>Streptomycetaceae</taxon>
        <taxon>Streptomyces</taxon>
    </lineage>
</organism>
<sequence>MSLRPVDRGGPQRVTVPEAAARTGPGRPRGNAVLLNVQAPDEWRAGHRPRAVHLPLAGPADGTSMPSAARVRPVVDRAGGNGILT</sequence>
<protein>
    <submittedName>
        <fullName evidence="2">Uncharacterized protein</fullName>
    </submittedName>
</protein>
<accession>A0A6I6MQR5</accession>
<dbReference type="KEGG" id="sbro:GQF42_04685"/>
<evidence type="ECO:0000256" key="1">
    <source>
        <dbReference type="SAM" id="MobiDB-lite"/>
    </source>
</evidence>
<dbReference type="EMBL" id="CP047020">
    <property type="protein sequence ID" value="QHA02673.1"/>
    <property type="molecule type" value="Genomic_DNA"/>
</dbReference>
<keyword evidence="3" id="KW-1185">Reference proteome</keyword>
<evidence type="ECO:0000313" key="2">
    <source>
        <dbReference type="EMBL" id="QHA02673.1"/>
    </source>
</evidence>
<name>A0A6I6MQR5_9ACTN</name>
<gene>
    <name evidence="2" type="ORF">GQF42_04685</name>
</gene>
<dbReference type="Proteomes" id="UP000436138">
    <property type="component" value="Chromosome"/>
</dbReference>
<proteinExistence type="predicted"/>
<feature type="region of interest" description="Disordered" evidence="1">
    <location>
        <begin position="1"/>
        <end position="32"/>
    </location>
</feature>
<reference evidence="2 3" key="1">
    <citation type="submission" date="2019-12" db="EMBL/GenBank/DDBJ databases">
        <title>Streptomyces sp. strain T44 isolated from rhizosphere soil of Broussonetia papyrifera.</title>
        <authorList>
            <person name="Mo P."/>
        </authorList>
    </citation>
    <scope>NUCLEOTIDE SEQUENCE [LARGE SCALE GENOMIC DNA]</scope>
    <source>
        <strain evidence="2 3">T44</strain>
    </source>
</reference>